<reference evidence="3 4" key="2">
    <citation type="submission" date="2019-01" db="EMBL/GenBank/DDBJ databases">
        <title>The decoding of complex shrimp genome reveals the adaptation for benthos swimmer, frequently molting mechanism and breeding impact on genome.</title>
        <authorList>
            <person name="Sun Y."/>
            <person name="Gao Y."/>
            <person name="Yu Y."/>
        </authorList>
    </citation>
    <scope>NUCLEOTIDE SEQUENCE [LARGE SCALE GENOMIC DNA]</scope>
    <source>
        <tissue evidence="3">Muscle</tissue>
    </source>
</reference>
<feature type="transmembrane region" description="Helical" evidence="2">
    <location>
        <begin position="412"/>
        <end position="435"/>
    </location>
</feature>
<dbReference type="EMBL" id="QCYY01001408">
    <property type="protein sequence ID" value="ROT78251.1"/>
    <property type="molecule type" value="Genomic_DNA"/>
</dbReference>
<evidence type="ECO:0000313" key="3">
    <source>
        <dbReference type="EMBL" id="ROT78251.1"/>
    </source>
</evidence>
<gene>
    <name evidence="3" type="ORF">C7M84_003037</name>
</gene>
<evidence type="ECO:0000256" key="1">
    <source>
        <dbReference type="SAM" id="MobiDB-lite"/>
    </source>
</evidence>
<reference evidence="3 4" key="1">
    <citation type="submission" date="2018-04" db="EMBL/GenBank/DDBJ databases">
        <authorList>
            <person name="Zhang X."/>
            <person name="Yuan J."/>
            <person name="Li F."/>
            <person name="Xiang J."/>
        </authorList>
    </citation>
    <scope>NUCLEOTIDE SEQUENCE [LARGE SCALE GENOMIC DNA]</scope>
    <source>
        <tissue evidence="3">Muscle</tissue>
    </source>
</reference>
<proteinExistence type="predicted"/>
<sequence length="633" mass="71321">MRKNDEMHMNIHGNPLVYLSTIPQSRLWGPFARGRDPRSIETRASLRVKDRLFASRTVSSRKKDHHTIPSRQGPSRFKASLQGSRTVSSLQGPSLRFKDRFKDRLSLQGLPSLRFKDYPSLQGRLFASRTILLSRTVSSLQGLSFFQGLQGLVSSLKDYPSLKDRFKVPSFKDRLFASGLSLLVKDRYPSLKDFLFASRTVSSLRSRTILLVKDRSSLKDPSSRTSLRFKEGSSRTVSSLQGLSFVKDVSSLQGLSLSSRTVSSLQGLSLLFKDRLFASRTVSSLQGPSLRFVFASRLQGPSLRFKASIKTIPSLQGPSLRFKDYPFSSRTVSSLQGLSLLFKDRLFASRSLQGPSLRFKDYPFSSRTVSSLQGLSLLFKDRLFASRSSRTVSSLRTIPSRQGPSLRQGENFVFSSPFLFSSLIFLTRFFSFVSLSSPFLRRFRLFRPLSSFSSSPFVLLSSFLLSFRLSFPLLFPFFPPFSFPSFLFSFLFSSSPFLLSFFPLSFRLFPPLLSFFPPLLSSFSSSPFVSFPHPFSFPSFLSFRLLSSSPSVSFPSFPPLLSSPFPPLLSSPFLLFLLSFGLLSSFARCSTGGTSALFLRGLSQFNFNGQRERKITTPRKQGRLDRLFRTSST</sequence>
<feature type="transmembrane region" description="Helical" evidence="2">
    <location>
        <begin position="481"/>
        <end position="502"/>
    </location>
</feature>
<dbReference type="AlphaFoldDB" id="A0A3R7P885"/>
<feature type="transmembrane region" description="Helical" evidence="2">
    <location>
        <begin position="568"/>
        <end position="587"/>
    </location>
</feature>
<accession>A0A3R7P885</accession>
<keyword evidence="2" id="KW-0812">Transmembrane</keyword>
<keyword evidence="2" id="KW-1133">Transmembrane helix</keyword>
<dbReference type="Proteomes" id="UP000283509">
    <property type="component" value="Unassembled WGS sequence"/>
</dbReference>
<organism evidence="3 4">
    <name type="scientific">Penaeus vannamei</name>
    <name type="common">Whiteleg shrimp</name>
    <name type="synonym">Litopenaeus vannamei</name>
    <dbReference type="NCBI Taxonomy" id="6689"/>
    <lineage>
        <taxon>Eukaryota</taxon>
        <taxon>Metazoa</taxon>
        <taxon>Ecdysozoa</taxon>
        <taxon>Arthropoda</taxon>
        <taxon>Crustacea</taxon>
        <taxon>Multicrustacea</taxon>
        <taxon>Malacostraca</taxon>
        <taxon>Eumalacostraca</taxon>
        <taxon>Eucarida</taxon>
        <taxon>Decapoda</taxon>
        <taxon>Dendrobranchiata</taxon>
        <taxon>Penaeoidea</taxon>
        <taxon>Penaeidae</taxon>
        <taxon>Penaeus</taxon>
    </lineage>
</organism>
<evidence type="ECO:0000313" key="4">
    <source>
        <dbReference type="Proteomes" id="UP000283509"/>
    </source>
</evidence>
<name>A0A3R7P885_PENVA</name>
<feature type="region of interest" description="Disordered" evidence="1">
    <location>
        <begin position="57"/>
        <end position="80"/>
    </location>
</feature>
<feature type="transmembrane region" description="Helical" evidence="2">
    <location>
        <begin position="456"/>
        <end position="475"/>
    </location>
</feature>
<comment type="caution">
    <text evidence="3">The sequence shown here is derived from an EMBL/GenBank/DDBJ whole genome shotgun (WGS) entry which is preliminary data.</text>
</comment>
<protein>
    <submittedName>
        <fullName evidence="3">Uncharacterized protein</fullName>
    </submittedName>
</protein>
<keyword evidence="4" id="KW-1185">Reference proteome</keyword>
<keyword evidence="2" id="KW-0472">Membrane</keyword>
<evidence type="ECO:0000256" key="2">
    <source>
        <dbReference type="SAM" id="Phobius"/>
    </source>
</evidence>
<feature type="transmembrane region" description="Helical" evidence="2">
    <location>
        <begin position="509"/>
        <end position="529"/>
    </location>
</feature>